<keyword evidence="6 8" id="KW-0067">ATP-binding</keyword>
<comment type="similarity">
    <text evidence="1 8">Belongs to the SELO family.</text>
</comment>
<evidence type="ECO:0000256" key="3">
    <source>
        <dbReference type="ARBA" id="ARBA00022695"/>
    </source>
</evidence>
<protein>
    <recommendedName>
        <fullName evidence="8">Protein nucleotidyltransferase YdiU</fullName>
        <ecNumber evidence="8">2.7.7.-</ecNumber>
    </recommendedName>
    <alternativeName>
        <fullName evidence="8">Protein adenylyltransferase YdiU</fullName>
        <ecNumber evidence="8">2.7.7.108</ecNumber>
    </alternativeName>
    <alternativeName>
        <fullName evidence="8">Protein uridylyltransferase YdiU</fullName>
        <ecNumber evidence="8">2.7.7.-</ecNumber>
    </alternativeName>
</protein>
<evidence type="ECO:0000313" key="9">
    <source>
        <dbReference type="EMBL" id="RMA42025.1"/>
    </source>
</evidence>
<feature type="binding site" evidence="8">
    <location>
        <position position="255"/>
    </location>
    <ligand>
        <name>Mg(2+)</name>
        <dbReference type="ChEBI" id="CHEBI:18420"/>
    </ligand>
</feature>
<proteinExistence type="inferred from homology"/>
<dbReference type="GO" id="GO:0005524">
    <property type="term" value="F:ATP binding"/>
    <property type="evidence" value="ECO:0007669"/>
    <property type="project" value="UniProtKB-UniRule"/>
</dbReference>
<comment type="caution">
    <text evidence="9">The sequence shown here is derived from an EMBL/GenBank/DDBJ whole genome shotgun (WGS) entry which is preliminary data.</text>
</comment>
<evidence type="ECO:0000256" key="5">
    <source>
        <dbReference type="ARBA" id="ARBA00022741"/>
    </source>
</evidence>
<name>A0A3L9Y3H5_9RHOB</name>
<reference evidence="9 10" key="1">
    <citation type="submission" date="2018-10" db="EMBL/GenBank/DDBJ databases">
        <authorList>
            <person name="Jung H.S."/>
            <person name="Jeon C.O."/>
        </authorList>
    </citation>
    <scope>NUCLEOTIDE SEQUENCE [LARGE SCALE GENOMIC DNA]</scope>
    <source>
        <strain evidence="9 10">MA-7-27</strain>
    </source>
</reference>
<dbReference type="GO" id="GO:0070733">
    <property type="term" value="F:AMPylase activity"/>
    <property type="evidence" value="ECO:0007669"/>
    <property type="project" value="UniProtKB-EC"/>
</dbReference>
<evidence type="ECO:0000256" key="8">
    <source>
        <dbReference type="HAMAP-Rule" id="MF_00692"/>
    </source>
</evidence>
<comment type="catalytic activity">
    <reaction evidence="8">
        <text>L-threonyl-[protein] + ATP = 3-O-(5'-adenylyl)-L-threonyl-[protein] + diphosphate</text>
        <dbReference type="Rhea" id="RHEA:54292"/>
        <dbReference type="Rhea" id="RHEA-COMP:11060"/>
        <dbReference type="Rhea" id="RHEA-COMP:13847"/>
        <dbReference type="ChEBI" id="CHEBI:30013"/>
        <dbReference type="ChEBI" id="CHEBI:30616"/>
        <dbReference type="ChEBI" id="CHEBI:33019"/>
        <dbReference type="ChEBI" id="CHEBI:138113"/>
        <dbReference type="EC" id="2.7.7.108"/>
    </reaction>
</comment>
<dbReference type="PANTHER" id="PTHR32057">
    <property type="entry name" value="PROTEIN ADENYLYLTRANSFERASE SELO, MITOCHONDRIAL"/>
    <property type="match status" value="1"/>
</dbReference>
<sequence>MTIQIPFDNSYARLPDRFFTSQAPTPVAQPALITVNRLLAAELGITLPEADDEIAAIFAGNALPDGAAPLAQVYAGHQFGGWSPQLGDGRAILLGEVVDTRGNRRDIQLKGSGPTPYSRMGDGRAWLGPVLREYIVSEAMHALGIPTTRALAAVTTGETVLREAALPGAVVTRVAASHIRVGTFQYFAARQDVDALQALATHAIARHYPGADGPLGLLKAVIAAQADLIAKWMGVGFIHGVMNTDNMSIAGETIDYGPCAFMDAYHSEKVFSSIDQFGRYAFANQPNVAVWNLAQLATALLPLMEKREAAIEVFTEEINRFPDLFNTAWHEILTAKLGLAETEADDAALAFDLLTAMEAGKADFTRTFRALSGEDPGLAAQEFDDPAPFTAWLARWRERLTRERRDPGERPAAMQAVNPAYIPRNHRVEEMIQAAVSGDYALFFTLHEILRTPFEDQPEHRAYQAAPGAGEEVTRTFCGT</sequence>
<feature type="binding site" evidence="8">
    <location>
        <position position="87"/>
    </location>
    <ligand>
        <name>ATP</name>
        <dbReference type="ChEBI" id="CHEBI:30616"/>
    </ligand>
</feature>
<keyword evidence="5 8" id="KW-0547">Nucleotide-binding</keyword>
<dbReference type="PANTHER" id="PTHR32057:SF14">
    <property type="entry name" value="PROTEIN ADENYLYLTRANSFERASE SELO, MITOCHONDRIAL"/>
    <property type="match status" value="1"/>
</dbReference>
<feature type="binding site" evidence="8">
    <location>
        <position position="246"/>
    </location>
    <ligand>
        <name>Mg(2+)</name>
        <dbReference type="ChEBI" id="CHEBI:18420"/>
    </ligand>
</feature>
<accession>A0A3L9Y3H5</accession>
<feature type="binding site" evidence="8">
    <location>
        <position position="173"/>
    </location>
    <ligand>
        <name>ATP</name>
        <dbReference type="ChEBI" id="CHEBI:30616"/>
    </ligand>
</feature>
<feature type="binding site" evidence="8">
    <location>
        <position position="180"/>
    </location>
    <ligand>
        <name>ATP</name>
        <dbReference type="ChEBI" id="CHEBI:30616"/>
    </ligand>
</feature>
<comment type="catalytic activity">
    <reaction evidence="8">
        <text>L-tyrosyl-[protein] + UTP = O-(5'-uridylyl)-L-tyrosyl-[protein] + diphosphate</text>
        <dbReference type="Rhea" id="RHEA:83887"/>
        <dbReference type="Rhea" id="RHEA-COMP:10136"/>
        <dbReference type="Rhea" id="RHEA-COMP:20238"/>
        <dbReference type="ChEBI" id="CHEBI:33019"/>
        <dbReference type="ChEBI" id="CHEBI:46398"/>
        <dbReference type="ChEBI" id="CHEBI:46858"/>
        <dbReference type="ChEBI" id="CHEBI:90602"/>
    </reaction>
</comment>
<keyword evidence="4 8" id="KW-0479">Metal-binding</keyword>
<feature type="binding site" evidence="8">
    <location>
        <position position="255"/>
    </location>
    <ligand>
        <name>ATP</name>
        <dbReference type="ChEBI" id="CHEBI:30616"/>
    </ligand>
</feature>
<feature type="active site" description="Proton acceptor" evidence="8">
    <location>
        <position position="245"/>
    </location>
</feature>
<dbReference type="OrthoDB" id="9776281at2"/>
<dbReference type="InterPro" id="IPR003846">
    <property type="entry name" value="SelO"/>
</dbReference>
<evidence type="ECO:0000256" key="6">
    <source>
        <dbReference type="ARBA" id="ARBA00022840"/>
    </source>
</evidence>
<comment type="catalytic activity">
    <reaction evidence="8">
        <text>L-seryl-[protein] + UTP = O-(5'-uridylyl)-L-seryl-[protein] + diphosphate</text>
        <dbReference type="Rhea" id="RHEA:64604"/>
        <dbReference type="Rhea" id="RHEA-COMP:9863"/>
        <dbReference type="Rhea" id="RHEA-COMP:16635"/>
        <dbReference type="ChEBI" id="CHEBI:29999"/>
        <dbReference type="ChEBI" id="CHEBI:33019"/>
        <dbReference type="ChEBI" id="CHEBI:46398"/>
        <dbReference type="ChEBI" id="CHEBI:156051"/>
    </reaction>
</comment>
<feature type="binding site" evidence="8">
    <location>
        <position position="123"/>
    </location>
    <ligand>
        <name>ATP</name>
        <dbReference type="ChEBI" id="CHEBI:30616"/>
    </ligand>
</feature>
<evidence type="ECO:0000256" key="2">
    <source>
        <dbReference type="ARBA" id="ARBA00022679"/>
    </source>
</evidence>
<dbReference type="Pfam" id="PF02696">
    <property type="entry name" value="SelO"/>
    <property type="match status" value="1"/>
</dbReference>
<dbReference type="NCBIfam" id="NF000658">
    <property type="entry name" value="PRK00029.1"/>
    <property type="match status" value="1"/>
</dbReference>
<dbReference type="HAMAP" id="MF_00692">
    <property type="entry name" value="SelO"/>
    <property type="match status" value="1"/>
</dbReference>
<dbReference type="AlphaFoldDB" id="A0A3L9Y3H5"/>
<keyword evidence="2 8" id="KW-0808">Transferase</keyword>
<comment type="catalytic activity">
    <reaction evidence="8">
        <text>L-seryl-[protein] + ATP = 3-O-(5'-adenylyl)-L-seryl-[protein] + diphosphate</text>
        <dbReference type="Rhea" id="RHEA:58120"/>
        <dbReference type="Rhea" id="RHEA-COMP:9863"/>
        <dbReference type="Rhea" id="RHEA-COMP:15073"/>
        <dbReference type="ChEBI" id="CHEBI:29999"/>
        <dbReference type="ChEBI" id="CHEBI:30616"/>
        <dbReference type="ChEBI" id="CHEBI:33019"/>
        <dbReference type="ChEBI" id="CHEBI:142516"/>
        <dbReference type="EC" id="2.7.7.108"/>
    </reaction>
</comment>
<dbReference type="EMBL" id="RCNT01000005">
    <property type="protein sequence ID" value="RMA42025.1"/>
    <property type="molecule type" value="Genomic_DNA"/>
</dbReference>
<dbReference type="RefSeq" id="WP_121898132.1">
    <property type="nucleotide sequence ID" value="NZ_RCNT01000005.1"/>
</dbReference>
<keyword evidence="7 8" id="KW-0460">Magnesium</keyword>
<feature type="binding site" evidence="8">
    <location>
        <position position="89"/>
    </location>
    <ligand>
        <name>ATP</name>
        <dbReference type="ChEBI" id="CHEBI:30616"/>
    </ligand>
</feature>
<feature type="binding site" evidence="8">
    <location>
        <position position="110"/>
    </location>
    <ligand>
        <name>ATP</name>
        <dbReference type="ChEBI" id="CHEBI:30616"/>
    </ligand>
</feature>
<keyword evidence="8" id="KW-0464">Manganese</keyword>
<evidence type="ECO:0000313" key="10">
    <source>
        <dbReference type="Proteomes" id="UP000281343"/>
    </source>
</evidence>
<dbReference type="EC" id="2.7.7.108" evidence="8"/>
<dbReference type="GO" id="GO:0000287">
    <property type="term" value="F:magnesium ion binding"/>
    <property type="evidence" value="ECO:0007669"/>
    <property type="project" value="UniProtKB-UniRule"/>
</dbReference>
<dbReference type="EC" id="2.7.7.-" evidence="8"/>
<comment type="catalytic activity">
    <reaction evidence="8">
        <text>L-histidyl-[protein] + UTP = N(tele)-(5'-uridylyl)-L-histidyl-[protein] + diphosphate</text>
        <dbReference type="Rhea" id="RHEA:83891"/>
        <dbReference type="Rhea" id="RHEA-COMP:9745"/>
        <dbReference type="Rhea" id="RHEA-COMP:20239"/>
        <dbReference type="ChEBI" id="CHEBI:29979"/>
        <dbReference type="ChEBI" id="CHEBI:33019"/>
        <dbReference type="ChEBI" id="CHEBI:46398"/>
        <dbReference type="ChEBI" id="CHEBI:233474"/>
    </reaction>
</comment>
<evidence type="ECO:0000256" key="1">
    <source>
        <dbReference type="ARBA" id="ARBA00009747"/>
    </source>
</evidence>
<evidence type="ECO:0000256" key="7">
    <source>
        <dbReference type="ARBA" id="ARBA00022842"/>
    </source>
</evidence>
<keyword evidence="10" id="KW-1185">Reference proteome</keyword>
<comment type="function">
    <text evidence="8">Nucleotidyltransferase involved in the post-translational modification of proteins. It can catalyze the addition of adenosine monophosphate (AMP) or uridine monophosphate (UMP) to a protein, resulting in modifications known as AMPylation and UMPylation.</text>
</comment>
<gene>
    <name evidence="8" type="primary">ydiU</name>
    <name evidence="8" type="synonym">selO</name>
    <name evidence="9" type="ORF">D9R08_11195</name>
</gene>
<keyword evidence="3 8" id="KW-0548">Nucleotidyltransferase</keyword>
<organism evidence="9 10">
    <name type="scientific">Rhodophyticola porphyridii</name>
    <dbReference type="NCBI Taxonomy" id="1852017"/>
    <lineage>
        <taxon>Bacteria</taxon>
        <taxon>Pseudomonadati</taxon>
        <taxon>Pseudomonadota</taxon>
        <taxon>Alphaproteobacteria</taxon>
        <taxon>Rhodobacterales</taxon>
        <taxon>Roseobacteraceae</taxon>
        <taxon>Rhodophyticola</taxon>
    </lineage>
</organism>
<evidence type="ECO:0000256" key="4">
    <source>
        <dbReference type="ARBA" id="ARBA00022723"/>
    </source>
</evidence>
<feature type="binding site" evidence="8">
    <location>
        <position position="122"/>
    </location>
    <ligand>
        <name>ATP</name>
        <dbReference type="ChEBI" id="CHEBI:30616"/>
    </ligand>
</feature>
<dbReference type="Proteomes" id="UP000281343">
    <property type="component" value="Unassembled WGS sequence"/>
</dbReference>
<comment type="catalytic activity">
    <reaction evidence="8">
        <text>L-tyrosyl-[protein] + ATP = O-(5'-adenylyl)-L-tyrosyl-[protein] + diphosphate</text>
        <dbReference type="Rhea" id="RHEA:54288"/>
        <dbReference type="Rhea" id="RHEA-COMP:10136"/>
        <dbReference type="Rhea" id="RHEA-COMP:13846"/>
        <dbReference type="ChEBI" id="CHEBI:30616"/>
        <dbReference type="ChEBI" id="CHEBI:33019"/>
        <dbReference type="ChEBI" id="CHEBI:46858"/>
        <dbReference type="ChEBI" id="CHEBI:83624"/>
        <dbReference type="EC" id="2.7.7.108"/>
    </reaction>
</comment>
<dbReference type="GO" id="GO:0030145">
    <property type="term" value="F:manganese ion binding"/>
    <property type="evidence" value="ECO:0007669"/>
    <property type="project" value="UniProtKB-UniRule"/>
</dbReference>
<comment type="cofactor">
    <cofactor evidence="8">
        <name>Mg(2+)</name>
        <dbReference type="ChEBI" id="CHEBI:18420"/>
    </cofactor>
    <cofactor evidence="8">
        <name>Mn(2+)</name>
        <dbReference type="ChEBI" id="CHEBI:29035"/>
    </cofactor>
</comment>
<feature type="binding site" evidence="8">
    <location>
        <position position="90"/>
    </location>
    <ligand>
        <name>ATP</name>
        <dbReference type="ChEBI" id="CHEBI:30616"/>
    </ligand>
</feature>